<evidence type="ECO:0000256" key="3">
    <source>
        <dbReference type="SAM" id="MobiDB-lite"/>
    </source>
</evidence>
<protein>
    <recommendedName>
        <fullName evidence="4">K Homology domain-containing protein</fullName>
    </recommendedName>
</protein>
<dbReference type="Gene3D" id="3.30.1370.10">
    <property type="entry name" value="K Homology domain, type 1"/>
    <property type="match status" value="2"/>
</dbReference>
<feature type="region of interest" description="Disordered" evidence="3">
    <location>
        <begin position="436"/>
        <end position="743"/>
    </location>
</feature>
<keyword evidence="1" id="KW-0677">Repeat</keyword>
<dbReference type="InterPro" id="IPR004088">
    <property type="entry name" value="KH_dom_type_1"/>
</dbReference>
<proteinExistence type="predicted"/>
<feature type="compositionally biased region" description="Polar residues" evidence="3">
    <location>
        <begin position="599"/>
        <end position="608"/>
    </location>
</feature>
<evidence type="ECO:0000256" key="2">
    <source>
        <dbReference type="PROSITE-ProRule" id="PRU00117"/>
    </source>
</evidence>
<keyword evidence="6" id="KW-1185">Reference proteome</keyword>
<feature type="compositionally biased region" description="Polar residues" evidence="3">
    <location>
        <begin position="733"/>
        <end position="743"/>
    </location>
</feature>
<feature type="region of interest" description="Disordered" evidence="3">
    <location>
        <begin position="391"/>
        <end position="424"/>
    </location>
</feature>
<dbReference type="EMBL" id="JADFTS010000006">
    <property type="protein sequence ID" value="KAF9603538.1"/>
    <property type="molecule type" value="Genomic_DNA"/>
</dbReference>
<dbReference type="SMART" id="SM00322">
    <property type="entry name" value="KH"/>
    <property type="match status" value="2"/>
</dbReference>
<sequence length="743" mass="78834">MAEEDGSVVVVVESVEVTETTEEVIETTTTIPISASSDLKRKLDELEDEPNQNGSGDLVVKNSSTSQPADDDDEEELNVNKSIDEAPDAKRARLDDEQQNKEDESDASALENGHEEQKVDVQAVENVETADVKSENPQMTLDGETEGAKHVTVESKQIENAENKSADAPQEGDAQNSSDETLKMEDAQHPSEGDLQHPTEGIPQEGDPKSQQESVPESQMMSRKMEVPNNKVGVLIGKAGDTIRLLQHNSGAKIQITRDAEADPYAATRPVELIGALENINKAEKLIKDVIAEADAGGSPSLVARGFGTVQASVAAEQIEIQVPNEKVGLIIGRGGETIKNLQTRSGARIQLIPQHLPDGDRSLERTVRVTGDKRQIEVAREMIKEVMNQPVKPSPLSGGYNQQAYRARGPGGPPQWGSRTHSASQATIYDNQQRGMYPSHNQYMPPAYGGYPSQQTAPRNNFNAGWDQRSGSMQTPQSGGYDYYGHGGHGSDSSAPNPMPNSGHVPASAHGAPPTHPGYGQQPYSKPPTYGMPSQGPAPQSYGPPRASQPGDVPYQNPVSSAHSYGQTLPSQQPYPYAASGPTQQAYPYGSAPPANDGYSQPPTHSTPAPVYPQPGGQPVSGYGQPGGQPAPGYAQGGQPGSYGPYSSQPGYDQSAPNNANYYQGPTDTGYSNAPTSAYGAPPSAQAGYVQPASNQPAYEQPAAQSGGYPSVPGSAPGFVKTLSPQPVYGQYDSTQMYGGAH</sequence>
<dbReference type="Pfam" id="PF00013">
    <property type="entry name" value="KH_1"/>
    <property type="match status" value="2"/>
</dbReference>
<evidence type="ECO:0000259" key="4">
    <source>
        <dbReference type="SMART" id="SM00322"/>
    </source>
</evidence>
<feature type="domain" description="K Homology" evidence="4">
    <location>
        <begin position="315"/>
        <end position="389"/>
    </location>
</feature>
<dbReference type="AlphaFoldDB" id="A0A835HUL1"/>
<evidence type="ECO:0000313" key="5">
    <source>
        <dbReference type="EMBL" id="KAF9603538.1"/>
    </source>
</evidence>
<dbReference type="InterPro" id="IPR004087">
    <property type="entry name" value="KH_dom"/>
</dbReference>
<feature type="compositionally biased region" description="Polar residues" evidence="3">
    <location>
        <begin position="656"/>
        <end position="677"/>
    </location>
</feature>
<feature type="compositionally biased region" description="Basic and acidic residues" evidence="3">
    <location>
        <begin position="82"/>
        <end position="102"/>
    </location>
</feature>
<feature type="domain" description="K Homology" evidence="4">
    <location>
        <begin position="219"/>
        <end position="292"/>
    </location>
</feature>
<dbReference type="Proteomes" id="UP000631114">
    <property type="component" value="Unassembled WGS sequence"/>
</dbReference>
<dbReference type="GO" id="GO:0003723">
    <property type="term" value="F:RNA binding"/>
    <property type="evidence" value="ECO:0007669"/>
    <property type="project" value="UniProtKB-UniRule"/>
</dbReference>
<dbReference type="SUPFAM" id="SSF54791">
    <property type="entry name" value="Eukaryotic type KH-domain (KH-domain type I)"/>
    <property type="match status" value="2"/>
</dbReference>
<feature type="region of interest" description="Disordered" evidence="3">
    <location>
        <begin position="19"/>
        <end position="226"/>
    </location>
</feature>
<comment type="caution">
    <text evidence="5">The sequence shown here is derived from an EMBL/GenBank/DDBJ whole genome shotgun (WGS) entry which is preliminary data.</text>
</comment>
<feature type="compositionally biased region" description="Basic and acidic residues" evidence="3">
    <location>
        <begin position="146"/>
        <end position="165"/>
    </location>
</feature>
<keyword evidence="2" id="KW-0694">RNA-binding</keyword>
<dbReference type="CDD" id="cd00105">
    <property type="entry name" value="KH-I"/>
    <property type="match status" value="2"/>
</dbReference>
<dbReference type="PROSITE" id="PS50084">
    <property type="entry name" value="KH_TYPE_1"/>
    <property type="match status" value="2"/>
</dbReference>
<dbReference type="OrthoDB" id="5204190at2759"/>
<dbReference type="InterPro" id="IPR036612">
    <property type="entry name" value="KH_dom_type_1_sf"/>
</dbReference>
<feature type="compositionally biased region" description="Polar residues" evidence="3">
    <location>
        <begin position="209"/>
        <end position="221"/>
    </location>
</feature>
<organism evidence="5 6">
    <name type="scientific">Coptis chinensis</name>
    <dbReference type="NCBI Taxonomy" id="261450"/>
    <lineage>
        <taxon>Eukaryota</taxon>
        <taxon>Viridiplantae</taxon>
        <taxon>Streptophyta</taxon>
        <taxon>Embryophyta</taxon>
        <taxon>Tracheophyta</taxon>
        <taxon>Spermatophyta</taxon>
        <taxon>Magnoliopsida</taxon>
        <taxon>Ranunculales</taxon>
        <taxon>Ranunculaceae</taxon>
        <taxon>Coptidoideae</taxon>
        <taxon>Coptis</taxon>
    </lineage>
</organism>
<feature type="compositionally biased region" description="Basic and acidic residues" evidence="3">
    <location>
        <begin position="180"/>
        <end position="197"/>
    </location>
</feature>
<evidence type="ECO:0000313" key="6">
    <source>
        <dbReference type="Proteomes" id="UP000631114"/>
    </source>
</evidence>
<reference evidence="5 6" key="1">
    <citation type="submission" date="2020-10" db="EMBL/GenBank/DDBJ databases">
        <title>The Coptis chinensis genome and diversification of protoberbering-type alkaloids.</title>
        <authorList>
            <person name="Wang B."/>
            <person name="Shu S."/>
            <person name="Song C."/>
            <person name="Liu Y."/>
        </authorList>
    </citation>
    <scope>NUCLEOTIDE SEQUENCE [LARGE SCALE GENOMIC DNA]</scope>
    <source>
        <strain evidence="5">HL-2020</strain>
        <tissue evidence="5">Leaf</tissue>
    </source>
</reference>
<dbReference type="PANTHER" id="PTHR10288">
    <property type="entry name" value="KH DOMAIN CONTAINING RNA BINDING PROTEIN"/>
    <property type="match status" value="1"/>
</dbReference>
<feature type="compositionally biased region" description="Polar residues" evidence="3">
    <location>
        <begin position="558"/>
        <end position="575"/>
    </location>
</feature>
<feature type="compositionally biased region" description="Low complexity" evidence="3">
    <location>
        <begin position="643"/>
        <end position="653"/>
    </location>
</feature>
<evidence type="ECO:0000256" key="1">
    <source>
        <dbReference type="ARBA" id="ARBA00022737"/>
    </source>
</evidence>
<feature type="compositionally biased region" description="Polar residues" evidence="3">
    <location>
        <begin position="51"/>
        <end position="68"/>
    </location>
</feature>
<accession>A0A835HUL1</accession>
<gene>
    <name evidence="5" type="ORF">IFM89_037019</name>
</gene>
<name>A0A835HUL1_9MAGN</name>
<feature type="compositionally biased region" description="Polar residues" evidence="3">
    <location>
        <begin position="453"/>
        <end position="478"/>
    </location>
</feature>